<comment type="caution">
    <text evidence="1">The sequence shown here is derived from an EMBL/GenBank/DDBJ whole genome shotgun (WGS) entry which is preliminary data.</text>
</comment>
<dbReference type="Proteomes" id="UP001295794">
    <property type="component" value="Unassembled WGS sequence"/>
</dbReference>
<protein>
    <submittedName>
        <fullName evidence="1">Uncharacterized protein</fullName>
    </submittedName>
</protein>
<keyword evidence="2" id="KW-1185">Reference proteome</keyword>
<proteinExistence type="predicted"/>
<gene>
    <name evidence="1" type="ORF">MYCIT1_LOCUS25533</name>
</gene>
<organism evidence="1 2">
    <name type="scientific">Mycena citricolor</name>
    <dbReference type="NCBI Taxonomy" id="2018698"/>
    <lineage>
        <taxon>Eukaryota</taxon>
        <taxon>Fungi</taxon>
        <taxon>Dikarya</taxon>
        <taxon>Basidiomycota</taxon>
        <taxon>Agaricomycotina</taxon>
        <taxon>Agaricomycetes</taxon>
        <taxon>Agaricomycetidae</taxon>
        <taxon>Agaricales</taxon>
        <taxon>Marasmiineae</taxon>
        <taxon>Mycenaceae</taxon>
        <taxon>Mycena</taxon>
    </lineage>
</organism>
<dbReference type="EMBL" id="CAVNYO010000414">
    <property type="protein sequence ID" value="CAK5276894.1"/>
    <property type="molecule type" value="Genomic_DNA"/>
</dbReference>
<sequence length="52" mass="6018">MHPRMIERTKASRMRAEVRWMSRNDALARIGVGISKDPTRYCSKGRVLATEK</sequence>
<name>A0AAD2K3H7_9AGAR</name>
<accession>A0AAD2K3H7</accession>
<evidence type="ECO:0000313" key="2">
    <source>
        <dbReference type="Proteomes" id="UP001295794"/>
    </source>
</evidence>
<reference evidence="1" key="1">
    <citation type="submission" date="2023-11" db="EMBL/GenBank/DDBJ databases">
        <authorList>
            <person name="De Vega J J."/>
            <person name="De Vega J J."/>
        </authorList>
    </citation>
    <scope>NUCLEOTIDE SEQUENCE</scope>
</reference>
<dbReference type="AlphaFoldDB" id="A0AAD2K3H7"/>
<evidence type="ECO:0000313" key="1">
    <source>
        <dbReference type="EMBL" id="CAK5276894.1"/>
    </source>
</evidence>